<protein>
    <submittedName>
        <fullName evidence="2">Uncharacterized protein</fullName>
    </submittedName>
</protein>
<evidence type="ECO:0000256" key="1">
    <source>
        <dbReference type="SAM" id="MobiDB-lite"/>
    </source>
</evidence>
<evidence type="ECO:0000313" key="2">
    <source>
        <dbReference type="EMBL" id="KAK2605514.1"/>
    </source>
</evidence>
<proteinExistence type="predicted"/>
<evidence type="ECO:0000313" key="3">
    <source>
        <dbReference type="Proteomes" id="UP001265746"/>
    </source>
</evidence>
<feature type="region of interest" description="Disordered" evidence="1">
    <location>
        <begin position="1"/>
        <end position="44"/>
    </location>
</feature>
<keyword evidence="3" id="KW-1185">Reference proteome</keyword>
<feature type="compositionally biased region" description="Polar residues" evidence="1">
    <location>
        <begin position="69"/>
        <end position="81"/>
    </location>
</feature>
<gene>
    <name evidence="2" type="ORF">N8I77_008347</name>
</gene>
<reference evidence="2" key="1">
    <citation type="submission" date="2023-06" db="EMBL/GenBank/DDBJ databases">
        <authorList>
            <person name="Noh H."/>
        </authorList>
    </citation>
    <scope>NUCLEOTIDE SEQUENCE</scope>
    <source>
        <strain evidence="2">DUCC20226</strain>
    </source>
</reference>
<comment type="caution">
    <text evidence="2">The sequence shown here is derived from an EMBL/GenBank/DDBJ whole genome shotgun (WGS) entry which is preliminary data.</text>
</comment>
<organism evidence="2 3">
    <name type="scientific">Phomopsis amygdali</name>
    <name type="common">Fusicoccum amygdali</name>
    <dbReference type="NCBI Taxonomy" id="1214568"/>
    <lineage>
        <taxon>Eukaryota</taxon>
        <taxon>Fungi</taxon>
        <taxon>Dikarya</taxon>
        <taxon>Ascomycota</taxon>
        <taxon>Pezizomycotina</taxon>
        <taxon>Sordariomycetes</taxon>
        <taxon>Sordariomycetidae</taxon>
        <taxon>Diaporthales</taxon>
        <taxon>Diaporthaceae</taxon>
        <taxon>Diaporthe</taxon>
    </lineage>
</organism>
<accession>A0AAD9W2Z4</accession>
<feature type="region of interest" description="Disordered" evidence="1">
    <location>
        <begin position="57"/>
        <end position="126"/>
    </location>
</feature>
<sequence length="321" mass="33621">MGNNRSRIAESSRFGLTLLPASSQRVNCDGSVDGSLKDTEGGSPAVLFGSFSSQGGIIVQEGEGGKDMSQASADELQQNSTRGDRGEDGFTIDAASKPASPHARRESKSSSSVSCGPPPGPKGSNVVGVASAAAMAMSSVALRMARPPSGSGPGLLSVLSVAGAPSSSSSLSCALRRELADLRRPRGLGPGWAERPPQVLRRRRQSRESPLESASLVVSMWVEKGVVPAGRIIASVRCSCLRGAARGIVKYQIARHSWLAKKRMPRARTRISLRPVSSVFLLIERGREGLAVGVWVFGSTGSPMSLVRCPRKSRGCTNGRG</sequence>
<dbReference type="Proteomes" id="UP001265746">
    <property type="component" value="Unassembled WGS sequence"/>
</dbReference>
<dbReference type="AlphaFoldDB" id="A0AAD9W2Z4"/>
<name>A0AAD9W2Z4_PHOAM</name>
<dbReference type="EMBL" id="JAUJFL010000004">
    <property type="protein sequence ID" value="KAK2605514.1"/>
    <property type="molecule type" value="Genomic_DNA"/>
</dbReference>